<dbReference type="Gene3D" id="3.30.450.20">
    <property type="entry name" value="PAS domain"/>
    <property type="match status" value="2"/>
</dbReference>
<dbReference type="Gene3D" id="4.10.280.10">
    <property type="entry name" value="Helix-loop-helix DNA-binding domain"/>
    <property type="match status" value="1"/>
</dbReference>
<dbReference type="GO" id="GO:1990513">
    <property type="term" value="C:CLOCK-BMAL transcription complex"/>
    <property type="evidence" value="ECO:0007669"/>
    <property type="project" value="TreeGrafter"/>
</dbReference>
<sequence length="526" mass="60338">MKGGDQDPHVSQETNPNPVKRTSRNLSEKKRRDRFNILVQELAGIVSPADCRKLDKTAVLELAINFLRKHQSKVQSHPRNGSGNAASWQPSFATDTEFNLIVTEALDSCIFAVENSGNILYASDSVLPLLGHLSYELSGTSLFGYVHEDDTLRFWTKLAFVYSGTDAEAAGGSNNFFIRFKCGRFCTQNTFKTLECKFACIRRQKENEAPTCVVILGKIEQPQPNRIVMTSDCTEKEFSYRLTMDWKYVFIDHRASSVIGFLPFEVLGTSVYEYCGPEDIFNISQYHKFLLRLGKVTTCYYQHRTKGQSWVWLRSSCYVSYNQWNSKPESIDCTATVVNFDEVCLNQTDTIRRDREHFKRILERHGDDSVGSLNPWPSSWLYGNEEVELRDGGNECEQKDKNESGFSSQFLTRFLKLPSDRLMNTLDNQSIGDVEMESDEEPNEHLVWLESVKIPPGLSSVQIAMHMKLQEEYKKIAQQIRQQEKQLKTIRKLIEWSRLLLELDRSFGTFEVEESSVDSEDVLSVT</sequence>
<dbReference type="InterPro" id="IPR035965">
    <property type="entry name" value="PAS-like_dom_sf"/>
</dbReference>
<keyword evidence="8" id="KW-1185">Reference proteome</keyword>
<dbReference type="GO" id="GO:0000978">
    <property type="term" value="F:RNA polymerase II cis-regulatory region sequence-specific DNA binding"/>
    <property type="evidence" value="ECO:0007669"/>
    <property type="project" value="TreeGrafter"/>
</dbReference>
<dbReference type="GO" id="GO:0000981">
    <property type="term" value="F:DNA-binding transcription factor activity, RNA polymerase II-specific"/>
    <property type="evidence" value="ECO:0007669"/>
    <property type="project" value="InterPro"/>
</dbReference>
<dbReference type="SUPFAM" id="SSF55785">
    <property type="entry name" value="PYP-like sensor domain (PAS domain)"/>
    <property type="match status" value="2"/>
</dbReference>
<evidence type="ECO:0000256" key="3">
    <source>
        <dbReference type="SAM" id="Coils"/>
    </source>
</evidence>
<evidence type="ECO:0000313" key="7">
    <source>
        <dbReference type="EMBL" id="RMX49729.1"/>
    </source>
</evidence>
<dbReference type="PANTHER" id="PTHR46055">
    <property type="entry name" value="CIRCADIAN LOCOMOTER OUTPUT CYCLES PROTEIN KAPUT"/>
    <property type="match status" value="1"/>
</dbReference>
<dbReference type="Proteomes" id="UP000275408">
    <property type="component" value="Unassembled WGS sequence"/>
</dbReference>
<evidence type="ECO:0000259" key="5">
    <source>
        <dbReference type="PROSITE" id="PS50112"/>
    </source>
</evidence>
<dbReference type="InterPro" id="IPR000014">
    <property type="entry name" value="PAS"/>
</dbReference>
<keyword evidence="3" id="KW-0175">Coiled coil</keyword>
<dbReference type="Pfam" id="PF00010">
    <property type="entry name" value="HLH"/>
    <property type="match status" value="1"/>
</dbReference>
<evidence type="ECO:0000313" key="8">
    <source>
        <dbReference type="Proteomes" id="UP000275408"/>
    </source>
</evidence>
<dbReference type="PROSITE" id="PS50888">
    <property type="entry name" value="BHLH"/>
    <property type="match status" value="1"/>
</dbReference>
<dbReference type="EMBL" id="RCHS01002064">
    <property type="protein sequence ID" value="RMX49729.1"/>
    <property type="molecule type" value="Genomic_DNA"/>
</dbReference>
<name>A0A3M6U846_POCDA</name>
<dbReference type="InterPro" id="IPR013767">
    <property type="entry name" value="PAS_fold"/>
</dbReference>
<evidence type="ECO:0000259" key="6">
    <source>
        <dbReference type="PROSITE" id="PS50888"/>
    </source>
</evidence>
<feature type="domain" description="PAS" evidence="5">
    <location>
        <begin position="94"/>
        <end position="150"/>
    </location>
</feature>
<evidence type="ECO:0008006" key="9">
    <source>
        <dbReference type="Google" id="ProtNLM"/>
    </source>
</evidence>
<dbReference type="PROSITE" id="PS50112">
    <property type="entry name" value="PAS"/>
    <property type="match status" value="2"/>
</dbReference>
<feature type="coiled-coil region" evidence="3">
    <location>
        <begin position="466"/>
        <end position="493"/>
    </location>
</feature>
<dbReference type="SUPFAM" id="SSF47459">
    <property type="entry name" value="HLH, helix-loop-helix DNA-binding domain"/>
    <property type="match status" value="1"/>
</dbReference>
<feature type="domain" description="PAS" evidence="5">
    <location>
        <begin position="249"/>
        <end position="294"/>
    </location>
</feature>
<dbReference type="PANTHER" id="PTHR46055:SF3">
    <property type="entry name" value="CIRCADIAN LOCOMOTER OUTPUT CYCLES PROTEIN KAPUT"/>
    <property type="match status" value="1"/>
</dbReference>
<dbReference type="Pfam" id="PF14598">
    <property type="entry name" value="PAS_11"/>
    <property type="match status" value="1"/>
</dbReference>
<dbReference type="GO" id="GO:0046983">
    <property type="term" value="F:protein dimerization activity"/>
    <property type="evidence" value="ECO:0007669"/>
    <property type="project" value="InterPro"/>
</dbReference>
<dbReference type="InterPro" id="IPR047230">
    <property type="entry name" value="CLOCK-like"/>
</dbReference>
<feature type="region of interest" description="Disordered" evidence="4">
    <location>
        <begin position="1"/>
        <end position="27"/>
    </location>
</feature>
<gene>
    <name evidence="7" type="ORF">pdam_00008593</name>
</gene>
<evidence type="ECO:0000256" key="4">
    <source>
        <dbReference type="SAM" id="MobiDB-lite"/>
    </source>
</evidence>
<dbReference type="GO" id="GO:0032922">
    <property type="term" value="P:circadian regulation of gene expression"/>
    <property type="evidence" value="ECO:0007669"/>
    <property type="project" value="InterPro"/>
</dbReference>
<organism evidence="7 8">
    <name type="scientific">Pocillopora damicornis</name>
    <name type="common">Cauliflower coral</name>
    <name type="synonym">Millepora damicornis</name>
    <dbReference type="NCBI Taxonomy" id="46731"/>
    <lineage>
        <taxon>Eukaryota</taxon>
        <taxon>Metazoa</taxon>
        <taxon>Cnidaria</taxon>
        <taxon>Anthozoa</taxon>
        <taxon>Hexacorallia</taxon>
        <taxon>Scleractinia</taxon>
        <taxon>Astrocoeniina</taxon>
        <taxon>Pocilloporidae</taxon>
        <taxon>Pocillopora</taxon>
    </lineage>
</organism>
<dbReference type="InterPro" id="IPR036638">
    <property type="entry name" value="HLH_DNA-bd_sf"/>
</dbReference>
<dbReference type="STRING" id="46731.A0A3M6U846"/>
<dbReference type="Pfam" id="PF00989">
    <property type="entry name" value="PAS"/>
    <property type="match status" value="1"/>
</dbReference>
<dbReference type="SMART" id="SM00353">
    <property type="entry name" value="HLH"/>
    <property type="match status" value="1"/>
</dbReference>
<dbReference type="SMART" id="SM00091">
    <property type="entry name" value="PAS"/>
    <property type="match status" value="2"/>
</dbReference>
<feature type="domain" description="BHLH" evidence="6">
    <location>
        <begin position="19"/>
        <end position="70"/>
    </location>
</feature>
<feature type="compositionally biased region" description="Basic and acidic residues" evidence="4">
    <location>
        <begin position="1"/>
        <end position="10"/>
    </location>
</feature>
<keyword evidence="1" id="KW-0090">Biological rhythms</keyword>
<dbReference type="CDD" id="cd00130">
    <property type="entry name" value="PAS"/>
    <property type="match status" value="2"/>
</dbReference>
<dbReference type="AlphaFoldDB" id="A0A3M6U846"/>
<accession>A0A3M6U846</accession>
<evidence type="ECO:0000256" key="2">
    <source>
        <dbReference type="ARBA" id="ARBA00023242"/>
    </source>
</evidence>
<keyword evidence="2" id="KW-0539">Nucleus</keyword>
<dbReference type="OMA" id="CIFAVEN"/>
<reference evidence="7 8" key="1">
    <citation type="journal article" date="2018" name="Sci. Rep.">
        <title>Comparative analysis of the Pocillopora damicornis genome highlights role of immune system in coral evolution.</title>
        <authorList>
            <person name="Cunning R."/>
            <person name="Bay R.A."/>
            <person name="Gillette P."/>
            <person name="Baker A.C."/>
            <person name="Traylor-Knowles N."/>
        </authorList>
    </citation>
    <scope>NUCLEOTIDE SEQUENCE [LARGE SCALE GENOMIC DNA]</scope>
    <source>
        <strain evidence="7">RSMAS</strain>
        <tissue evidence="7">Whole animal</tissue>
    </source>
</reference>
<dbReference type="OrthoDB" id="411251at2759"/>
<protein>
    <recommendedName>
        <fullName evidence="9">Circadian locomoter output cycles protein kaput</fullName>
    </recommendedName>
</protein>
<proteinExistence type="predicted"/>
<dbReference type="InterPro" id="IPR011598">
    <property type="entry name" value="bHLH_dom"/>
</dbReference>
<evidence type="ECO:0000256" key="1">
    <source>
        <dbReference type="ARBA" id="ARBA00023108"/>
    </source>
</evidence>
<comment type="caution">
    <text evidence="7">The sequence shown here is derived from an EMBL/GenBank/DDBJ whole genome shotgun (WGS) entry which is preliminary data.</text>
</comment>